<dbReference type="SUPFAM" id="SSF81383">
    <property type="entry name" value="F-box domain"/>
    <property type="match status" value="1"/>
</dbReference>
<feature type="signal peptide" evidence="1">
    <location>
        <begin position="1"/>
        <end position="26"/>
    </location>
</feature>
<dbReference type="PANTHER" id="PTHR31672">
    <property type="entry name" value="BNACNNG10540D PROTEIN"/>
    <property type="match status" value="1"/>
</dbReference>
<keyword evidence="3" id="KW-1185">Reference proteome</keyword>
<comment type="caution">
    <text evidence="2">The sequence shown here is derived from an EMBL/GenBank/DDBJ whole genome shotgun (WGS) entry which is preliminary data.</text>
</comment>
<dbReference type="Proteomes" id="UP000824120">
    <property type="component" value="Chromosome 9"/>
</dbReference>
<dbReference type="InterPro" id="IPR036047">
    <property type="entry name" value="F-box-like_dom_sf"/>
</dbReference>
<proteinExistence type="predicted"/>
<sequence length="85" mass="9844">MLKKMHQRANTLLVLHFLLLQFKIQTFKSILPADINEILLRLSVKSLVKFRCILKSWFGLISSPEFIKSHLSISANNKACHRLVI</sequence>
<dbReference type="OrthoDB" id="1304917at2759"/>
<feature type="chain" id="PRO_5039939249" evidence="1">
    <location>
        <begin position="27"/>
        <end position="85"/>
    </location>
</feature>
<dbReference type="InterPro" id="IPR050796">
    <property type="entry name" value="SCF_F-box_component"/>
</dbReference>
<evidence type="ECO:0000313" key="2">
    <source>
        <dbReference type="EMBL" id="KAG5588859.1"/>
    </source>
</evidence>
<evidence type="ECO:0000256" key="1">
    <source>
        <dbReference type="SAM" id="SignalP"/>
    </source>
</evidence>
<accession>A0A9J5XKP0</accession>
<keyword evidence="1" id="KW-0732">Signal</keyword>
<reference evidence="2 3" key="1">
    <citation type="submission" date="2020-09" db="EMBL/GenBank/DDBJ databases">
        <title>De no assembly of potato wild relative species, Solanum commersonii.</title>
        <authorList>
            <person name="Cho K."/>
        </authorList>
    </citation>
    <scope>NUCLEOTIDE SEQUENCE [LARGE SCALE GENOMIC DNA]</scope>
    <source>
        <strain evidence="2">LZ3.2</strain>
        <tissue evidence="2">Leaf</tissue>
    </source>
</reference>
<dbReference type="AlphaFoldDB" id="A0A9J5XKP0"/>
<protein>
    <submittedName>
        <fullName evidence="2">Uncharacterized protein</fullName>
    </submittedName>
</protein>
<organism evidence="2 3">
    <name type="scientific">Solanum commersonii</name>
    <name type="common">Commerson's wild potato</name>
    <name type="synonym">Commerson's nightshade</name>
    <dbReference type="NCBI Taxonomy" id="4109"/>
    <lineage>
        <taxon>Eukaryota</taxon>
        <taxon>Viridiplantae</taxon>
        <taxon>Streptophyta</taxon>
        <taxon>Embryophyta</taxon>
        <taxon>Tracheophyta</taxon>
        <taxon>Spermatophyta</taxon>
        <taxon>Magnoliopsida</taxon>
        <taxon>eudicotyledons</taxon>
        <taxon>Gunneridae</taxon>
        <taxon>Pentapetalae</taxon>
        <taxon>asterids</taxon>
        <taxon>lamiids</taxon>
        <taxon>Solanales</taxon>
        <taxon>Solanaceae</taxon>
        <taxon>Solanoideae</taxon>
        <taxon>Solaneae</taxon>
        <taxon>Solanum</taxon>
    </lineage>
</organism>
<dbReference type="PANTHER" id="PTHR31672:SF13">
    <property type="entry name" value="F-BOX PROTEIN CPR30-LIKE"/>
    <property type="match status" value="1"/>
</dbReference>
<gene>
    <name evidence="2" type="ORF">H5410_049293</name>
</gene>
<dbReference type="EMBL" id="JACXVP010000009">
    <property type="protein sequence ID" value="KAG5588859.1"/>
    <property type="molecule type" value="Genomic_DNA"/>
</dbReference>
<feature type="non-terminal residue" evidence="2">
    <location>
        <position position="85"/>
    </location>
</feature>
<evidence type="ECO:0000313" key="3">
    <source>
        <dbReference type="Proteomes" id="UP000824120"/>
    </source>
</evidence>
<name>A0A9J5XKP0_SOLCO</name>